<feature type="region of interest" description="Disordered" evidence="1">
    <location>
        <begin position="33"/>
        <end position="56"/>
    </location>
</feature>
<organism evidence="2 3">
    <name type="scientific">Nitrospira defluvii</name>
    <dbReference type="NCBI Taxonomy" id="330214"/>
    <lineage>
        <taxon>Bacteria</taxon>
        <taxon>Pseudomonadati</taxon>
        <taxon>Nitrospirota</taxon>
        <taxon>Nitrospiria</taxon>
        <taxon>Nitrospirales</taxon>
        <taxon>Nitrospiraceae</taxon>
        <taxon>Nitrospira</taxon>
    </lineage>
</organism>
<dbReference type="AlphaFoldDB" id="D8P9Z1"/>
<dbReference type="STRING" id="330214.NIDE0269"/>
<keyword evidence="3" id="KW-1185">Reference proteome</keyword>
<protein>
    <submittedName>
        <fullName evidence="2">Uncharacterized protein</fullName>
    </submittedName>
</protein>
<sequence>MIHGSAPSALLGPCDDTPLCTYTQQNEPFMRAERPSYASPTIQVDQPRDGFLEPEC</sequence>
<gene>
    <name evidence="2" type="ORF">NIDE0269</name>
</gene>
<dbReference type="EMBL" id="FP929003">
    <property type="protein sequence ID" value="CBK40050.1"/>
    <property type="molecule type" value="Genomic_DNA"/>
</dbReference>
<evidence type="ECO:0000313" key="3">
    <source>
        <dbReference type="Proteomes" id="UP000001660"/>
    </source>
</evidence>
<evidence type="ECO:0000313" key="2">
    <source>
        <dbReference type="EMBL" id="CBK40050.1"/>
    </source>
</evidence>
<name>D8P9Z1_9BACT</name>
<dbReference type="HOGENOM" id="CLU_3005597_0_0_0"/>
<reference evidence="2 3" key="1">
    <citation type="journal article" date="2010" name="Proc. Natl. Acad. Sci. U.S.A.">
        <title>A Nitrospira metagenome illuminates the physiology and evolution of globally important nitrite-oxidizing bacteria.</title>
        <authorList>
            <person name="Lucker S."/>
            <person name="Wagner M."/>
            <person name="Maixner F."/>
            <person name="Pelletier E."/>
            <person name="Koch H."/>
            <person name="Vacherie B."/>
            <person name="Rattei T."/>
            <person name="Sinninghe Damste J."/>
            <person name="Spieck E."/>
            <person name="Le Paslier D."/>
            <person name="Daims H."/>
        </authorList>
    </citation>
    <scope>NUCLEOTIDE SEQUENCE [LARGE SCALE GENOMIC DNA]</scope>
</reference>
<feature type="compositionally biased region" description="Basic and acidic residues" evidence="1">
    <location>
        <begin position="46"/>
        <end position="56"/>
    </location>
</feature>
<dbReference type="Proteomes" id="UP000001660">
    <property type="component" value="Chromosome"/>
</dbReference>
<accession>D8P9Z1</accession>
<dbReference type="KEGG" id="nde:NIDE0269"/>
<proteinExistence type="predicted"/>
<evidence type="ECO:0000256" key="1">
    <source>
        <dbReference type="SAM" id="MobiDB-lite"/>
    </source>
</evidence>